<evidence type="ECO:0000313" key="3">
    <source>
        <dbReference type="EMBL" id="RGW87603.1"/>
    </source>
</evidence>
<evidence type="ECO:0000256" key="2">
    <source>
        <dbReference type="SAM" id="Phobius"/>
    </source>
</evidence>
<dbReference type="RefSeq" id="WP_118326663.1">
    <property type="nucleotide sequence ID" value="NZ_QSAZ01000005.1"/>
</dbReference>
<dbReference type="EMBL" id="QSAZ01000005">
    <property type="protein sequence ID" value="RGW87603.1"/>
    <property type="molecule type" value="Genomic_DNA"/>
</dbReference>
<evidence type="ECO:0000313" key="4">
    <source>
        <dbReference type="Proteomes" id="UP000283683"/>
    </source>
</evidence>
<dbReference type="Gene3D" id="3.30.1490.300">
    <property type="match status" value="1"/>
</dbReference>
<reference evidence="3 4" key="1">
    <citation type="submission" date="2018-08" db="EMBL/GenBank/DDBJ databases">
        <title>A genome reference for cultivated species of the human gut microbiota.</title>
        <authorList>
            <person name="Zou Y."/>
            <person name="Xue W."/>
            <person name="Luo G."/>
        </authorList>
    </citation>
    <scope>NUCLEOTIDE SEQUENCE [LARGE SCALE GENOMIC DNA]</scope>
    <source>
        <strain evidence="3 4">AF06-19</strain>
    </source>
</reference>
<sequence>MANRVLGIEIGENLTRVVEIDYKAKNPKIYNMFGFPTPPGMINDGVVQPDGMFRSILYSKLKEKKISTKKAVFVLNSARIASRDIELPLVKEKQLKEMIAMNASDYFPVDLSQYKLVHQIIEKIDRPEEKKLRLSVIAVPNDLILSYGALAADCRLQLVALDYSGNAIKQLMRREIPGDVKVTVKVDEVSTTLTVMDGSMVKLQRNVNHGLADAIETIQDSELFGEYLSFTDAVDVARRKTCLAIRPDGTVPDEPASGGMDPMGHEIDSERFKKLRLNVSYSLSNLISSLGRVIDYYQSRNSDTPIERIFLIGLGADFSGLSKLLTNELNVKVVPLQQFDGIHVARSINLAEAKLAEYFNCVGCSLSPLDILDSKKNKGIGAPIMAGTAAGAMPPGGAQAGMQGKPPVGPDGKPLPVPAGEEAEKPVSFAVQLLIFGLCVVVAVGITAYSIFSNLVLTSDNMTLKARVSDLSYAQNIYDVYNQTKKDYDWTKLLESASSNKNDEITGFVDELEQKLPSEAKLVNMSVTTDGVSMTIKTGSKDIAADVIAQLRTFESIMVSNVSTITEEVDETGASKVQFTVDCTYVKADDSAASESADGTGSEPADTSEDASSQAQTQTDSGSSDTDSTNQ</sequence>
<dbReference type="CDD" id="cd24049">
    <property type="entry name" value="ASKHA_NBD_PilM"/>
    <property type="match status" value="1"/>
</dbReference>
<dbReference type="AlphaFoldDB" id="A0A413DMP8"/>
<feature type="region of interest" description="Disordered" evidence="1">
    <location>
        <begin position="590"/>
        <end position="631"/>
    </location>
</feature>
<evidence type="ECO:0000256" key="1">
    <source>
        <dbReference type="SAM" id="MobiDB-lite"/>
    </source>
</evidence>
<keyword evidence="2" id="KW-0812">Transmembrane</keyword>
<comment type="caution">
    <text evidence="3">The sequence shown here is derived from an EMBL/GenBank/DDBJ whole genome shotgun (WGS) entry which is preliminary data.</text>
</comment>
<feature type="transmembrane region" description="Helical" evidence="2">
    <location>
        <begin position="433"/>
        <end position="457"/>
    </location>
</feature>
<keyword evidence="2" id="KW-1133">Transmembrane helix</keyword>
<name>A0A413DMP8_9FIRM</name>
<accession>A0A413DMP8</accession>
<dbReference type="InterPro" id="IPR050696">
    <property type="entry name" value="FtsA/MreB"/>
</dbReference>
<feature type="compositionally biased region" description="Low complexity" evidence="1">
    <location>
        <begin position="610"/>
        <end position="631"/>
    </location>
</feature>
<organism evidence="3 4">
    <name type="scientific">Agathobacter rectalis</name>
    <dbReference type="NCBI Taxonomy" id="39491"/>
    <lineage>
        <taxon>Bacteria</taxon>
        <taxon>Bacillati</taxon>
        <taxon>Bacillota</taxon>
        <taxon>Clostridia</taxon>
        <taxon>Lachnospirales</taxon>
        <taxon>Lachnospiraceae</taxon>
        <taxon>Agathobacter</taxon>
    </lineage>
</organism>
<gene>
    <name evidence="3" type="ORF">DWV45_06785</name>
</gene>
<dbReference type="Gene3D" id="3.30.420.40">
    <property type="match status" value="2"/>
</dbReference>
<keyword evidence="2" id="KW-0472">Membrane</keyword>
<protein>
    <submittedName>
        <fullName evidence="3">Pilus assembly protein PilM</fullName>
    </submittedName>
</protein>
<proteinExistence type="predicted"/>
<dbReference type="InterPro" id="IPR005883">
    <property type="entry name" value="PilM"/>
</dbReference>
<dbReference type="PANTHER" id="PTHR32432">
    <property type="entry name" value="CELL DIVISION PROTEIN FTSA-RELATED"/>
    <property type="match status" value="1"/>
</dbReference>
<dbReference type="Proteomes" id="UP000283683">
    <property type="component" value="Unassembled WGS sequence"/>
</dbReference>
<dbReference type="PANTHER" id="PTHR32432:SF3">
    <property type="entry name" value="ETHANOLAMINE UTILIZATION PROTEIN EUTJ"/>
    <property type="match status" value="1"/>
</dbReference>
<dbReference type="Pfam" id="PF11104">
    <property type="entry name" value="PilM_2"/>
    <property type="match status" value="1"/>
</dbReference>